<dbReference type="Proteomes" id="UP000198615">
    <property type="component" value="Unassembled WGS sequence"/>
</dbReference>
<evidence type="ECO:0000256" key="2">
    <source>
        <dbReference type="ARBA" id="ARBA00005695"/>
    </source>
</evidence>
<comment type="caution">
    <text evidence="6">The sequence shown here is derived from an EMBL/GenBank/DDBJ whole genome shotgun (WGS) entry which is preliminary data.</text>
</comment>
<gene>
    <name evidence="6" type="ORF">SAMN05660686_00840</name>
</gene>
<protein>
    <submittedName>
        <fullName evidence="6">Peptide/nickel transport system substrate-binding protein</fullName>
    </submittedName>
</protein>
<feature type="domain" description="Solute-binding protein family 5" evidence="5">
    <location>
        <begin position="46"/>
        <end position="381"/>
    </location>
</feature>
<evidence type="ECO:0000256" key="3">
    <source>
        <dbReference type="ARBA" id="ARBA00022448"/>
    </source>
</evidence>
<evidence type="ECO:0000256" key="1">
    <source>
        <dbReference type="ARBA" id="ARBA00004418"/>
    </source>
</evidence>
<dbReference type="GO" id="GO:1904680">
    <property type="term" value="F:peptide transmembrane transporter activity"/>
    <property type="evidence" value="ECO:0007669"/>
    <property type="project" value="TreeGrafter"/>
</dbReference>
<dbReference type="RefSeq" id="WP_093148379.1">
    <property type="nucleotide sequence ID" value="NZ_FNBW01000002.1"/>
</dbReference>
<keyword evidence="7" id="KW-1185">Reference proteome</keyword>
<dbReference type="InterPro" id="IPR030678">
    <property type="entry name" value="Peptide/Ni-bd"/>
</dbReference>
<dbReference type="InterPro" id="IPR000914">
    <property type="entry name" value="SBP_5_dom"/>
</dbReference>
<organism evidence="6 7">
    <name type="scientific">Thalassobaculum litoreum DSM 18839</name>
    <dbReference type="NCBI Taxonomy" id="1123362"/>
    <lineage>
        <taxon>Bacteria</taxon>
        <taxon>Pseudomonadati</taxon>
        <taxon>Pseudomonadota</taxon>
        <taxon>Alphaproteobacteria</taxon>
        <taxon>Rhodospirillales</taxon>
        <taxon>Thalassobaculaceae</taxon>
        <taxon>Thalassobaculum</taxon>
    </lineage>
</organism>
<reference evidence="6 7" key="1">
    <citation type="submission" date="2016-10" db="EMBL/GenBank/DDBJ databases">
        <authorList>
            <person name="Varghese N."/>
            <person name="Submissions S."/>
        </authorList>
    </citation>
    <scope>NUCLEOTIDE SEQUENCE [LARGE SCALE GENOMIC DNA]</scope>
    <source>
        <strain evidence="6 7">DSM 18839</strain>
    </source>
</reference>
<comment type="subcellular location">
    <subcellularLocation>
        <location evidence="1">Periplasm</location>
    </subcellularLocation>
</comment>
<sequence length="497" mass="52632">MTDHAVILQASVDLRDPHDCTDSGDALALLEAVFDAPVRRRADGGYAPALAESWTVSDDARTWTLTLRAALTFHDGRPLDAVAMAASIARMKRPDVGATLGAPAVWGQYLAGAAIQAVDARTVSITATEPLADLLDILASAYAVPPEVDDPDFRRTPIGTGAYRVESSRPGEEVRLVANPHWWGGPVENAGLVFRCEPDADRRAAAVASGQAALATRLRASPQRAAVERAGRFWSGYTDPTSIIYLLNAAHGPCADARVRRALTLAVDRSRLIDTVLGGDGDGLEGFVSAAHFGAPTPSGDGAPGDGAPGGLFDPQTARALLAEAGHGAGLVLTVDTPTRLPDEAQALTAALGEQLAAVGITLQPRVTEDRVAYAERVRDKRIGDLCVFDSSPMSTFRVLYEKIDSRVAGSWWQGYANPTVERLLDQARRTVEDGARGRLYGDAYRALQADPAWLPLYHHRLGVASTVALDTCPVRGDGVLDVTLLPALTGGEGERT</sequence>
<dbReference type="PIRSF" id="PIRSF002741">
    <property type="entry name" value="MppA"/>
    <property type="match status" value="1"/>
</dbReference>
<dbReference type="InterPro" id="IPR039424">
    <property type="entry name" value="SBP_5"/>
</dbReference>
<dbReference type="PANTHER" id="PTHR30290">
    <property type="entry name" value="PERIPLASMIC BINDING COMPONENT OF ABC TRANSPORTER"/>
    <property type="match status" value="1"/>
</dbReference>
<dbReference type="AlphaFoldDB" id="A0A8G2BH46"/>
<evidence type="ECO:0000256" key="4">
    <source>
        <dbReference type="ARBA" id="ARBA00022729"/>
    </source>
</evidence>
<keyword evidence="4" id="KW-0732">Signal</keyword>
<accession>A0A8G2BH46</accession>
<dbReference type="OrthoDB" id="9803988at2"/>
<dbReference type="Gene3D" id="3.10.105.10">
    <property type="entry name" value="Dipeptide-binding Protein, Domain 3"/>
    <property type="match status" value="1"/>
</dbReference>
<dbReference type="Gene3D" id="3.40.190.10">
    <property type="entry name" value="Periplasmic binding protein-like II"/>
    <property type="match status" value="1"/>
</dbReference>
<keyword evidence="3" id="KW-0813">Transport</keyword>
<dbReference type="SUPFAM" id="SSF53850">
    <property type="entry name" value="Periplasmic binding protein-like II"/>
    <property type="match status" value="1"/>
</dbReference>
<dbReference type="PANTHER" id="PTHR30290:SF9">
    <property type="entry name" value="OLIGOPEPTIDE-BINDING PROTEIN APPA"/>
    <property type="match status" value="1"/>
</dbReference>
<evidence type="ECO:0000259" key="5">
    <source>
        <dbReference type="Pfam" id="PF00496"/>
    </source>
</evidence>
<proteinExistence type="inferred from homology"/>
<dbReference type="Pfam" id="PF00496">
    <property type="entry name" value="SBP_bac_5"/>
    <property type="match status" value="1"/>
</dbReference>
<dbReference type="EMBL" id="FNBW01000002">
    <property type="protein sequence ID" value="SDF27148.1"/>
    <property type="molecule type" value="Genomic_DNA"/>
</dbReference>
<dbReference type="GO" id="GO:0030288">
    <property type="term" value="C:outer membrane-bounded periplasmic space"/>
    <property type="evidence" value="ECO:0007669"/>
    <property type="project" value="UniProtKB-ARBA"/>
</dbReference>
<evidence type="ECO:0000313" key="7">
    <source>
        <dbReference type="Proteomes" id="UP000198615"/>
    </source>
</evidence>
<dbReference type="GO" id="GO:0043190">
    <property type="term" value="C:ATP-binding cassette (ABC) transporter complex"/>
    <property type="evidence" value="ECO:0007669"/>
    <property type="project" value="InterPro"/>
</dbReference>
<evidence type="ECO:0000313" key="6">
    <source>
        <dbReference type="EMBL" id="SDF27148.1"/>
    </source>
</evidence>
<dbReference type="GO" id="GO:0015833">
    <property type="term" value="P:peptide transport"/>
    <property type="evidence" value="ECO:0007669"/>
    <property type="project" value="TreeGrafter"/>
</dbReference>
<name>A0A8G2BH46_9PROT</name>
<comment type="similarity">
    <text evidence="2">Belongs to the bacterial solute-binding protein 5 family.</text>
</comment>